<keyword evidence="1" id="KW-0812">Transmembrane</keyword>
<feature type="domain" description="DUF1468" evidence="2">
    <location>
        <begin position="7"/>
        <end position="165"/>
    </location>
</feature>
<dbReference type="Pfam" id="PF07331">
    <property type="entry name" value="TctB"/>
    <property type="match status" value="1"/>
</dbReference>
<dbReference type="InterPro" id="IPR009936">
    <property type="entry name" value="DUF1468"/>
</dbReference>
<keyword evidence="4" id="KW-1185">Reference proteome</keyword>
<organism evidence="3 4">
    <name type="scientific">Halalkalibacter oceani</name>
    <dbReference type="NCBI Taxonomy" id="1653776"/>
    <lineage>
        <taxon>Bacteria</taxon>
        <taxon>Bacillati</taxon>
        <taxon>Bacillota</taxon>
        <taxon>Bacilli</taxon>
        <taxon>Bacillales</taxon>
        <taxon>Bacillaceae</taxon>
        <taxon>Halalkalibacter</taxon>
    </lineage>
</organism>
<accession>A0A9X2IPM1</accession>
<proteinExistence type="predicted"/>
<dbReference type="EMBL" id="JAMBOL010000031">
    <property type="protein sequence ID" value="MCM3716194.1"/>
    <property type="molecule type" value="Genomic_DNA"/>
</dbReference>
<dbReference type="AlphaFoldDB" id="A0A9X2IPM1"/>
<reference evidence="3" key="1">
    <citation type="submission" date="2022-05" db="EMBL/GenBank/DDBJ databases">
        <title>Comparative Genomics of Spacecraft Associated Microbes.</title>
        <authorList>
            <person name="Tran M.T."/>
            <person name="Wright A."/>
            <person name="Seuylemezian A."/>
            <person name="Eisen J."/>
            <person name="Coil D."/>
        </authorList>
    </citation>
    <scope>NUCLEOTIDE SEQUENCE</scope>
    <source>
        <strain evidence="3">214.1.1</strain>
    </source>
</reference>
<evidence type="ECO:0000313" key="3">
    <source>
        <dbReference type="EMBL" id="MCM3716194.1"/>
    </source>
</evidence>
<gene>
    <name evidence="3" type="ORF">M3202_19300</name>
</gene>
<feature type="transmembrane region" description="Helical" evidence="1">
    <location>
        <begin position="5"/>
        <end position="26"/>
    </location>
</feature>
<feature type="transmembrane region" description="Helical" evidence="1">
    <location>
        <begin position="138"/>
        <end position="162"/>
    </location>
</feature>
<feature type="transmembrane region" description="Helical" evidence="1">
    <location>
        <begin position="38"/>
        <end position="56"/>
    </location>
</feature>
<protein>
    <submittedName>
        <fullName evidence="3">Tripartite tricarboxylate transporter TctB family protein</fullName>
    </submittedName>
</protein>
<evidence type="ECO:0000313" key="4">
    <source>
        <dbReference type="Proteomes" id="UP001139179"/>
    </source>
</evidence>
<dbReference type="Proteomes" id="UP001139179">
    <property type="component" value="Unassembled WGS sequence"/>
</dbReference>
<name>A0A9X2IPM1_9BACI</name>
<sequence length="179" mass="19908">MRSNLVISIIGIAFSAFFLYQSTILPIPQRNIIIGPEFWPIILTVAMLIVSVSLLIKTLLSAKKEPAAESSVEETVLLNEEVAKEVEIDEPEIAYPNRMWMIILAVALYIALVGLVGFIITTVVFLFAASWILGLKKWISLTLTSVLSTAGLVLIFTFFLTLPLPRGVGIFRELSFLFY</sequence>
<dbReference type="RefSeq" id="WP_251224865.1">
    <property type="nucleotide sequence ID" value="NZ_JAMBOL010000031.1"/>
</dbReference>
<comment type="caution">
    <text evidence="3">The sequence shown here is derived from an EMBL/GenBank/DDBJ whole genome shotgun (WGS) entry which is preliminary data.</text>
</comment>
<feature type="transmembrane region" description="Helical" evidence="1">
    <location>
        <begin position="102"/>
        <end position="132"/>
    </location>
</feature>
<keyword evidence="1" id="KW-0472">Membrane</keyword>
<keyword evidence="1" id="KW-1133">Transmembrane helix</keyword>
<evidence type="ECO:0000259" key="2">
    <source>
        <dbReference type="Pfam" id="PF07331"/>
    </source>
</evidence>
<evidence type="ECO:0000256" key="1">
    <source>
        <dbReference type="SAM" id="Phobius"/>
    </source>
</evidence>